<evidence type="ECO:0000256" key="5">
    <source>
        <dbReference type="SAM" id="Phobius"/>
    </source>
</evidence>
<evidence type="ECO:0000256" key="2">
    <source>
        <dbReference type="ARBA" id="ARBA00022692"/>
    </source>
</evidence>
<keyword evidence="4 5" id="KW-0472">Membrane</keyword>
<protein>
    <submittedName>
        <fullName evidence="7">Major facilitator superfamily domain-containing protein</fullName>
    </submittedName>
</protein>
<name>A0AAD6VGN8_9AGAR</name>
<dbReference type="FunFam" id="1.20.1250.20:FF:000196">
    <property type="entry name" value="MFS toxin efflux pump (AflT)"/>
    <property type="match status" value="1"/>
</dbReference>
<dbReference type="AlphaFoldDB" id="A0AAD6VGN8"/>
<comment type="caution">
    <text evidence="7">The sequence shown here is derived from an EMBL/GenBank/DDBJ whole genome shotgun (WGS) entry which is preliminary data.</text>
</comment>
<dbReference type="InterPro" id="IPR020846">
    <property type="entry name" value="MFS_dom"/>
</dbReference>
<keyword evidence="8" id="KW-1185">Reference proteome</keyword>
<dbReference type="GO" id="GO:0005886">
    <property type="term" value="C:plasma membrane"/>
    <property type="evidence" value="ECO:0007669"/>
    <property type="project" value="TreeGrafter"/>
</dbReference>
<evidence type="ECO:0000313" key="8">
    <source>
        <dbReference type="Proteomes" id="UP001219525"/>
    </source>
</evidence>
<feature type="transmembrane region" description="Helical" evidence="5">
    <location>
        <begin position="270"/>
        <end position="289"/>
    </location>
</feature>
<feature type="domain" description="Major facilitator superfamily (MFS) profile" evidence="6">
    <location>
        <begin position="72"/>
        <end position="513"/>
    </location>
</feature>
<evidence type="ECO:0000259" key="6">
    <source>
        <dbReference type="PROSITE" id="PS50850"/>
    </source>
</evidence>
<dbReference type="PANTHER" id="PTHR23501:SF199">
    <property type="entry name" value="MFS EFFLUX TRANSPORTER INPD-RELATED"/>
    <property type="match status" value="1"/>
</dbReference>
<dbReference type="GO" id="GO:0022857">
    <property type="term" value="F:transmembrane transporter activity"/>
    <property type="evidence" value="ECO:0007669"/>
    <property type="project" value="InterPro"/>
</dbReference>
<reference evidence="7" key="1">
    <citation type="submission" date="2023-03" db="EMBL/GenBank/DDBJ databases">
        <title>Massive genome expansion in bonnet fungi (Mycena s.s.) driven by repeated elements and novel gene families across ecological guilds.</title>
        <authorList>
            <consortium name="Lawrence Berkeley National Laboratory"/>
            <person name="Harder C.B."/>
            <person name="Miyauchi S."/>
            <person name="Viragh M."/>
            <person name="Kuo A."/>
            <person name="Thoen E."/>
            <person name="Andreopoulos B."/>
            <person name="Lu D."/>
            <person name="Skrede I."/>
            <person name="Drula E."/>
            <person name="Henrissat B."/>
            <person name="Morin E."/>
            <person name="Kohler A."/>
            <person name="Barry K."/>
            <person name="LaButti K."/>
            <person name="Morin E."/>
            <person name="Salamov A."/>
            <person name="Lipzen A."/>
            <person name="Mereny Z."/>
            <person name="Hegedus B."/>
            <person name="Baldrian P."/>
            <person name="Stursova M."/>
            <person name="Weitz H."/>
            <person name="Taylor A."/>
            <person name="Grigoriev I.V."/>
            <person name="Nagy L.G."/>
            <person name="Martin F."/>
            <person name="Kauserud H."/>
        </authorList>
    </citation>
    <scope>NUCLEOTIDE SEQUENCE</scope>
    <source>
        <strain evidence="7">9144</strain>
    </source>
</reference>
<proteinExistence type="predicted"/>
<dbReference type="SUPFAM" id="SSF103473">
    <property type="entry name" value="MFS general substrate transporter"/>
    <property type="match status" value="1"/>
</dbReference>
<dbReference type="EMBL" id="JARJCW010000023">
    <property type="protein sequence ID" value="KAJ7212531.1"/>
    <property type="molecule type" value="Genomic_DNA"/>
</dbReference>
<evidence type="ECO:0000256" key="3">
    <source>
        <dbReference type="ARBA" id="ARBA00022989"/>
    </source>
</evidence>
<accession>A0AAD6VGN8</accession>
<feature type="transmembrane region" description="Helical" evidence="5">
    <location>
        <begin position="374"/>
        <end position="395"/>
    </location>
</feature>
<organism evidence="7 8">
    <name type="scientific">Mycena pura</name>
    <dbReference type="NCBI Taxonomy" id="153505"/>
    <lineage>
        <taxon>Eukaryota</taxon>
        <taxon>Fungi</taxon>
        <taxon>Dikarya</taxon>
        <taxon>Basidiomycota</taxon>
        <taxon>Agaricomycotina</taxon>
        <taxon>Agaricomycetes</taxon>
        <taxon>Agaricomycetidae</taxon>
        <taxon>Agaricales</taxon>
        <taxon>Marasmiineae</taxon>
        <taxon>Mycenaceae</taxon>
        <taxon>Mycena</taxon>
    </lineage>
</organism>
<feature type="transmembrane region" description="Helical" evidence="5">
    <location>
        <begin position="538"/>
        <end position="557"/>
    </location>
</feature>
<feature type="transmembrane region" description="Helical" evidence="5">
    <location>
        <begin position="342"/>
        <end position="362"/>
    </location>
</feature>
<dbReference type="Gene3D" id="1.20.1250.20">
    <property type="entry name" value="MFS general substrate transporter like domains"/>
    <property type="match status" value="2"/>
</dbReference>
<dbReference type="CDD" id="cd17502">
    <property type="entry name" value="MFS_Azr1_MDR_like"/>
    <property type="match status" value="1"/>
</dbReference>
<keyword evidence="2 5" id="KW-0812">Transmembrane</keyword>
<keyword evidence="3 5" id="KW-1133">Transmembrane helix</keyword>
<evidence type="ECO:0000256" key="4">
    <source>
        <dbReference type="ARBA" id="ARBA00023136"/>
    </source>
</evidence>
<feature type="transmembrane region" description="Helical" evidence="5">
    <location>
        <begin position="137"/>
        <end position="156"/>
    </location>
</feature>
<feature type="transmembrane region" description="Helical" evidence="5">
    <location>
        <begin position="162"/>
        <end position="183"/>
    </location>
</feature>
<dbReference type="InterPro" id="IPR011701">
    <property type="entry name" value="MFS"/>
</dbReference>
<feature type="transmembrane region" description="Helical" evidence="5">
    <location>
        <begin position="229"/>
        <end position="249"/>
    </location>
</feature>
<dbReference type="Pfam" id="PF07690">
    <property type="entry name" value="MFS_1"/>
    <property type="match status" value="1"/>
</dbReference>
<dbReference type="InterPro" id="IPR036259">
    <property type="entry name" value="MFS_trans_sf"/>
</dbReference>
<dbReference type="PRINTS" id="PR01036">
    <property type="entry name" value="TCRTETB"/>
</dbReference>
<gene>
    <name evidence="7" type="ORF">GGX14DRAFT_446619</name>
</gene>
<evidence type="ECO:0000256" key="1">
    <source>
        <dbReference type="ARBA" id="ARBA00004141"/>
    </source>
</evidence>
<comment type="subcellular location">
    <subcellularLocation>
        <location evidence="1">Membrane</location>
        <topology evidence="1">Multi-pass membrane protein</topology>
    </subcellularLocation>
</comment>
<feature type="transmembrane region" description="Helical" evidence="5">
    <location>
        <begin position="295"/>
        <end position="321"/>
    </location>
</feature>
<feature type="transmembrane region" description="Helical" evidence="5">
    <location>
        <begin position="107"/>
        <end position="125"/>
    </location>
</feature>
<dbReference type="Proteomes" id="UP001219525">
    <property type="component" value="Unassembled WGS sequence"/>
</dbReference>
<dbReference type="PANTHER" id="PTHR23501">
    <property type="entry name" value="MAJOR FACILITATOR SUPERFAMILY"/>
    <property type="match status" value="1"/>
</dbReference>
<feature type="transmembrane region" description="Helical" evidence="5">
    <location>
        <begin position="69"/>
        <end position="87"/>
    </location>
</feature>
<dbReference type="PROSITE" id="PS50850">
    <property type="entry name" value="MFS"/>
    <property type="match status" value="1"/>
</dbReference>
<feature type="transmembrane region" description="Helical" evidence="5">
    <location>
        <begin position="195"/>
        <end position="217"/>
    </location>
</feature>
<sequence length="573" mass="60871">MQSPITPRRRTVYSPSVSENWKSSEKAEERVGFLRLSSQDEDDLTDDEDNYLSQDNLTLEDNYFSGIKLVVLMFALGLSVFLVALDNTIIDTAVPKITDAFGSLNDVGWYSSAYLLTTAGTQLLFGKFYSYFSIKRVYVISIVIFELGSFVCGAAPTSSIFIIGRAIAGVGNAGIFSGGLVIIAHTVPLAKRPIFNGMIGGLGGIGSVAGPLLGGIITDKLSFRFCFYLSLPIGMVTLVLTLFLLKIRATGPAKGDNTTVSTKLTDFDPCGNLVFGPAMVALLLAVQWGGSEYPWTSGVIIGLILASLILLAIFIRIQLWADERATIPPRILKHRSIWSSSLYAVCIGGSFNIITMCLPVWFQVIHDDSPETSGVHTLPVILALVVGCVCAGALITTIGYYAPFMVLSSILTVVGSGMLSSLKVASTSNNWVFSEILCGFGVGLGLQQPMLAAQTVLDLKDVPVGTALVMFANTLGGALFVAIAQSVFTASLASGLVATVPGVSPKLVLSNGANSLKGVIPPEFRHSVLLVYNQALMMPFYVSMALGAVALVGASAVEWRSVKGKNIEPSMLA</sequence>
<evidence type="ECO:0000313" key="7">
    <source>
        <dbReference type="EMBL" id="KAJ7212531.1"/>
    </source>
</evidence>
<feature type="transmembrane region" description="Helical" evidence="5">
    <location>
        <begin position="464"/>
        <end position="488"/>
    </location>
</feature>